<evidence type="ECO:0000256" key="6">
    <source>
        <dbReference type="SAM" id="Phobius"/>
    </source>
</evidence>
<dbReference type="InterPro" id="IPR010432">
    <property type="entry name" value="RDD"/>
</dbReference>
<dbReference type="GO" id="GO:0016020">
    <property type="term" value="C:membrane"/>
    <property type="evidence" value="ECO:0007669"/>
    <property type="project" value="UniProtKB-SubCell"/>
</dbReference>
<dbReference type="Pfam" id="PF13240">
    <property type="entry name" value="Zn_Ribbon_1"/>
    <property type="match status" value="1"/>
</dbReference>
<evidence type="ECO:0000256" key="2">
    <source>
        <dbReference type="ARBA" id="ARBA00022692"/>
    </source>
</evidence>
<dbReference type="Pfam" id="PF06271">
    <property type="entry name" value="RDD"/>
    <property type="match status" value="1"/>
</dbReference>
<sequence length="231" mass="23804">MSMPEQPRSAGAFCPQCGSGLPPSARFCTICGYTLTARTGGLYAAASTQAPPRPVAPQRESDPVRPAGAAVRCSAFLLDLAAMVSPALPLSVAGAAFGVAALVYVVVPVAFIAVWGFMQTWQGLTGTTFGKAMLGLRLVQVPDHRRPGVAAALTRSALFAITLGLAGLPGKPDPNGQSGWHDRLTGLGVLDVAAGANPLGARPQPPLRRVTADRGLNRVHSPVPVPTKKRG</sequence>
<dbReference type="Proteomes" id="UP000092668">
    <property type="component" value="Unassembled WGS sequence"/>
</dbReference>
<keyword evidence="4 6" id="KW-0472">Membrane</keyword>
<evidence type="ECO:0000256" key="5">
    <source>
        <dbReference type="SAM" id="MobiDB-lite"/>
    </source>
</evidence>
<evidence type="ECO:0000313" key="10">
    <source>
        <dbReference type="Proteomes" id="UP000092668"/>
    </source>
</evidence>
<proteinExistence type="predicted"/>
<dbReference type="OrthoDB" id="4625746at2"/>
<organism evidence="9 10">
    <name type="scientific">Mycolicibacter kumamotonensis</name>
    <dbReference type="NCBI Taxonomy" id="354243"/>
    <lineage>
        <taxon>Bacteria</taxon>
        <taxon>Bacillati</taxon>
        <taxon>Actinomycetota</taxon>
        <taxon>Actinomycetes</taxon>
        <taxon>Mycobacteriales</taxon>
        <taxon>Mycobacteriaceae</taxon>
        <taxon>Mycolicibacter</taxon>
    </lineage>
</organism>
<evidence type="ECO:0000313" key="9">
    <source>
        <dbReference type="EMBL" id="OBY29908.1"/>
    </source>
</evidence>
<evidence type="ECO:0000256" key="4">
    <source>
        <dbReference type="ARBA" id="ARBA00023136"/>
    </source>
</evidence>
<evidence type="ECO:0000256" key="1">
    <source>
        <dbReference type="ARBA" id="ARBA00004141"/>
    </source>
</evidence>
<feature type="domain" description="Zinc-ribbon" evidence="8">
    <location>
        <begin position="13"/>
        <end position="35"/>
    </location>
</feature>
<evidence type="ECO:0000259" key="8">
    <source>
        <dbReference type="Pfam" id="PF13240"/>
    </source>
</evidence>
<comment type="subcellular location">
    <subcellularLocation>
        <location evidence="1">Membrane</location>
        <topology evidence="1">Multi-pass membrane protein</topology>
    </subcellularLocation>
</comment>
<feature type="region of interest" description="Disordered" evidence="5">
    <location>
        <begin position="197"/>
        <end position="231"/>
    </location>
</feature>
<keyword evidence="3 6" id="KW-1133">Transmembrane helix</keyword>
<dbReference type="AlphaFoldDB" id="A0A1B8SAY2"/>
<name>A0A1B8SAY2_9MYCO</name>
<evidence type="ECO:0000259" key="7">
    <source>
        <dbReference type="Pfam" id="PF06271"/>
    </source>
</evidence>
<dbReference type="PATRIC" id="fig|354243.3.peg.4252"/>
<reference evidence="9 10" key="1">
    <citation type="submission" date="2015-06" db="EMBL/GenBank/DDBJ databases">
        <title>Genome sequence of Mycobacterium kumamotonense strain Roo.</title>
        <authorList>
            <person name="Greninger A.L."/>
            <person name="Cunningham G."/>
            <person name="Miller S."/>
        </authorList>
    </citation>
    <scope>NUCLEOTIDE SEQUENCE [LARGE SCALE GENOMIC DNA]</scope>
    <source>
        <strain evidence="9 10">Roo</strain>
    </source>
</reference>
<keyword evidence="10" id="KW-1185">Reference proteome</keyword>
<dbReference type="EMBL" id="LFOE01000045">
    <property type="protein sequence ID" value="OBY29908.1"/>
    <property type="molecule type" value="Genomic_DNA"/>
</dbReference>
<feature type="transmembrane region" description="Helical" evidence="6">
    <location>
        <begin position="94"/>
        <end position="117"/>
    </location>
</feature>
<evidence type="ECO:0000256" key="3">
    <source>
        <dbReference type="ARBA" id="ARBA00022989"/>
    </source>
</evidence>
<keyword evidence="2 6" id="KW-0812">Transmembrane</keyword>
<feature type="domain" description="RDD" evidence="7">
    <location>
        <begin position="67"/>
        <end position="184"/>
    </location>
</feature>
<gene>
    <name evidence="9" type="ORF">ACT18_20580</name>
</gene>
<dbReference type="InterPro" id="IPR026870">
    <property type="entry name" value="Zinc_ribbon_dom"/>
</dbReference>
<comment type="caution">
    <text evidence="9">The sequence shown here is derived from an EMBL/GenBank/DDBJ whole genome shotgun (WGS) entry which is preliminary data.</text>
</comment>
<accession>A0A1B8SAY2</accession>
<protein>
    <submittedName>
        <fullName evidence="9">RDD domain-containing protein</fullName>
    </submittedName>
</protein>